<dbReference type="Pfam" id="PF01871">
    <property type="entry name" value="AMMECR1"/>
    <property type="match status" value="1"/>
</dbReference>
<dbReference type="NCBIfam" id="TIGR00296">
    <property type="entry name" value="TIGR00296 family protein"/>
    <property type="match status" value="1"/>
</dbReference>
<gene>
    <name evidence="2" type="ORF">TKK_003085</name>
</gene>
<name>A0ABD2XFR0_9HYME</name>
<dbReference type="Proteomes" id="UP001627154">
    <property type="component" value="Unassembled WGS sequence"/>
</dbReference>
<dbReference type="InterPro" id="IPR002733">
    <property type="entry name" value="AMMECR1_domain"/>
</dbReference>
<evidence type="ECO:0000313" key="3">
    <source>
        <dbReference type="Proteomes" id="UP001627154"/>
    </source>
</evidence>
<keyword evidence="3" id="KW-1185">Reference proteome</keyword>
<feature type="domain" description="AMMECR1" evidence="1">
    <location>
        <begin position="9"/>
        <end position="203"/>
    </location>
</feature>
<dbReference type="FunFam" id="3.30.700.20:FF:000001">
    <property type="entry name" value="AMME syndrome candidate gene 1"/>
    <property type="match status" value="1"/>
</dbReference>
<dbReference type="InterPro" id="IPR023473">
    <property type="entry name" value="AMMECR1"/>
</dbReference>
<dbReference type="SUPFAM" id="SSF143447">
    <property type="entry name" value="AMMECR1-like"/>
    <property type="match status" value="1"/>
</dbReference>
<proteinExistence type="predicted"/>
<dbReference type="AlphaFoldDB" id="A0ABD2XFR0"/>
<dbReference type="EMBL" id="JBJJXI010000026">
    <property type="protein sequence ID" value="KAL3404094.1"/>
    <property type="molecule type" value="Genomic_DNA"/>
</dbReference>
<dbReference type="Gene3D" id="3.30.700.20">
    <property type="entry name" value="Hypothetical protein ph0010, domain 1"/>
    <property type="match status" value="1"/>
</dbReference>
<organism evidence="2 3">
    <name type="scientific">Trichogramma kaykai</name>
    <dbReference type="NCBI Taxonomy" id="54128"/>
    <lineage>
        <taxon>Eukaryota</taxon>
        <taxon>Metazoa</taxon>
        <taxon>Ecdysozoa</taxon>
        <taxon>Arthropoda</taxon>
        <taxon>Hexapoda</taxon>
        <taxon>Insecta</taxon>
        <taxon>Pterygota</taxon>
        <taxon>Neoptera</taxon>
        <taxon>Endopterygota</taxon>
        <taxon>Hymenoptera</taxon>
        <taxon>Apocrita</taxon>
        <taxon>Proctotrupomorpha</taxon>
        <taxon>Chalcidoidea</taxon>
        <taxon>Trichogrammatidae</taxon>
        <taxon>Trichogramma</taxon>
    </lineage>
</organism>
<dbReference type="PANTHER" id="PTHR13016:SF0">
    <property type="entry name" value="AMME SYNDROME CANDIDATE GENE 1 PROTEIN"/>
    <property type="match status" value="1"/>
</dbReference>
<dbReference type="InterPro" id="IPR027485">
    <property type="entry name" value="AMMECR1_N"/>
</dbReference>
<protein>
    <recommendedName>
        <fullName evidence="1">AMMECR1 domain-containing protein</fullName>
    </recommendedName>
</protein>
<evidence type="ECO:0000313" key="2">
    <source>
        <dbReference type="EMBL" id="KAL3404094.1"/>
    </source>
</evidence>
<dbReference type="PROSITE" id="PS51112">
    <property type="entry name" value="AMMECR1"/>
    <property type="match status" value="1"/>
</dbReference>
<evidence type="ECO:0000259" key="1">
    <source>
        <dbReference type="PROSITE" id="PS51112"/>
    </source>
</evidence>
<dbReference type="InterPro" id="IPR036071">
    <property type="entry name" value="AMMECR1_dom_sf"/>
</dbReference>
<reference evidence="2 3" key="1">
    <citation type="journal article" date="2024" name="bioRxiv">
        <title>A reference genome for Trichogramma kaykai: A tiny desert-dwelling parasitoid wasp with competing sex-ratio distorters.</title>
        <authorList>
            <person name="Culotta J."/>
            <person name="Lindsey A.R."/>
        </authorList>
    </citation>
    <scope>NUCLEOTIDE SEQUENCE [LARGE SCALE GENOMIC DNA]</scope>
    <source>
        <strain evidence="2 3">KSX58</strain>
    </source>
</reference>
<accession>A0ABD2XFR0</accession>
<sequence length="209" mass="24210">MASSCRKNASGEDTVVDPKMGYYCFDVLHAHLYHQEQPDPPNFSNKPYPLFVTWKIGSDQRLRGCLGTFNALPLHEGLREYAASSAFKDSRFNPITKEEIPRLHVGISLLLDFEDGRDYADWTVGYHGIRIEFPNENGHRRTATYLPEVAHEQGWDHIQTIDSLLRKGGFKGNITPDVRKSIKLTKYRSERMCISYEDYKNYWCSSRER</sequence>
<dbReference type="PANTHER" id="PTHR13016">
    <property type="entry name" value="AMMECR1 HOMOLOG"/>
    <property type="match status" value="1"/>
</dbReference>
<comment type="caution">
    <text evidence="2">The sequence shown here is derived from an EMBL/GenBank/DDBJ whole genome shotgun (WGS) entry which is preliminary data.</text>
</comment>